<reference evidence="1" key="1">
    <citation type="submission" date="2018-04" db="EMBL/GenBank/DDBJ databases">
        <title>Transcriptome of Schizaphis graminum biotype I.</title>
        <authorList>
            <person name="Scully E.D."/>
            <person name="Geib S.M."/>
            <person name="Palmer N.A."/>
            <person name="Koch K."/>
            <person name="Bradshaw J."/>
            <person name="Heng-Moss T."/>
            <person name="Sarath G."/>
        </authorList>
    </citation>
    <scope>NUCLEOTIDE SEQUENCE</scope>
</reference>
<sequence>MSIYYDHSTGGWCTFDDSLKNIIRWRLETSNNVPDYVTVGVGTTDNTQYRPLCPKSQSPRHVHTRTHAHTHPHVLNDVMYSMQSFRFGDDEEVYDRKTPYGGGGDNGDDNYYGGGGCAFLGF</sequence>
<accession>A0A2S2NKQ8</accession>
<protein>
    <submittedName>
        <fullName evidence="1">Uncharacterized protein</fullName>
    </submittedName>
</protein>
<evidence type="ECO:0000313" key="1">
    <source>
        <dbReference type="EMBL" id="MBY17698.1"/>
    </source>
</evidence>
<dbReference type="AlphaFoldDB" id="A0A2S2NKQ8"/>
<dbReference type="EMBL" id="GGMR01005079">
    <property type="protein sequence ID" value="MBY17698.1"/>
    <property type="molecule type" value="Transcribed_RNA"/>
</dbReference>
<proteinExistence type="predicted"/>
<name>A0A2S2NKQ8_SCHGA</name>
<organism evidence="1">
    <name type="scientific">Schizaphis graminum</name>
    <name type="common">Green bug aphid</name>
    <dbReference type="NCBI Taxonomy" id="13262"/>
    <lineage>
        <taxon>Eukaryota</taxon>
        <taxon>Metazoa</taxon>
        <taxon>Ecdysozoa</taxon>
        <taxon>Arthropoda</taxon>
        <taxon>Hexapoda</taxon>
        <taxon>Insecta</taxon>
        <taxon>Pterygota</taxon>
        <taxon>Neoptera</taxon>
        <taxon>Paraneoptera</taxon>
        <taxon>Hemiptera</taxon>
        <taxon>Sternorrhyncha</taxon>
        <taxon>Aphidomorpha</taxon>
        <taxon>Aphidoidea</taxon>
        <taxon>Aphididae</taxon>
        <taxon>Aphidini</taxon>
        <taxon>Schizaphis</taxon>
    </lineage>
</organism>
<gene>
    <name evidence="1" type="ORF">g.130393</name>
</gene>